<reference evidence="4 5" key="1">
    <citation type="submission" date="2019-12" db="EMBL/GenBank/DDBJ databases">
        <title>Genome sequence of Streptomyces bambusae.</title>
        <authorList>
            <person name="Bansal K."/>
            <person name="Choksket S."/>
            <person name="Korpole S."/>
            <person name="Patil P.B."/>
        </authorList>
    </citation>
    <scope>NUCLEOTIDE SEQUENCE [LARGE SCALE GENOMIC DNA]</scope>
    <source>
        <strain evidence="4 5">SK60</strain>
    </source>
</reference>
<sequence length="598" mass="62883">MSSSRSQRLARLAACTALALSAGTLLSAGPASAAGKASDRPSVTVAPSVKPTDGRPTAPAPAAGVVAPKAAAPKTQDGLRVAPQGAEAVAAVQQPRLDLDGDGFSDLLFRTVSGYTGAFPTSKPDSPVVDFRIEGDETETVKDIVALGNAVGNWNPEILTVTFDGKLQLRETSGNWAGAPLWTGNGWQIYNRVIAAGDLNRDGRQDLLARTPAGELYYYAGTGNVSSPFAGRVKVGGGWEQYDQILGAGDVDGDGAGDVIGRMPTGELFFHKGTGNGGANVFQWRTQIASGWTFYSQLIAADDIDGDGKADIMGVTGTGDLFCHFSQGDGKFTWQYDCGKNWTNLEMFAGASITPVYGKKSLSSVDAAGQAWQHINKLSGDFLEPRKSGSFVWPDDGSQLVLAGGLDKINWGHQLQFNQWGLTNRSTGQSIAGDWWGVTSYVVGGGDVSGDGKGDLLTRDIWGNLYVHQGDGTGNKFAAPINVGGGWDQYRFIAAGDFNGDGHADAAGVLANGDIYYHQGTGNASAPFKPRWYVNNLIVQNIASVTSPGDLNADGKADLVVVDTSGNVYRAQAGNPFGSTVWANPVFFKSGWNYRSIG</sequence>
<dbReference type="InterPro" id="IPR013517">
    <property type="entry name" value="FG-GAP"/>
</dbReference>
<dbReference type="Gene3D" id="2.130.10.130">
    <property type="entry name" value="Integrin alpha, N-terminal"/>
    <property type="match status" value="1"/>
</dbReference>
<comment type="caution">
    <text evidence="4">The sequence shown here is derived from an EMBL/GenBank/DDBJ whole genome shotgun (WGS) entry which is preliminary data.</text>
</comment>
<evidence type="ECO:0000256" key="1">
    <source>
        <dbReference type="ARBA" id="ARBA00022729"/>
    </source>
</evidence>
<dbReference type="SUPFAM" id="SSF69318">
    <property type="entry name" value="Integrin alpha N-terminal domain"/>
    <property type="match status" value="2"/>
</dbReference>
<dbReference type="InterPro" id="IPR028994">
    <property type="entry name" value="Integrin_alpha_N"/>
</dbReference>
<dbReference type="EMBL" id="WTFF01000083">
    <property type="protein sequence ID" value="MBW5483007.1"/>
    <property type="molecule type" value="Genomic_DNA"/>
</dbReference>
<evidence type="ECO:0000256" key="3">
    <source>
        <dbReference type="SAM" id="SignalP"/>
    </source>
</evidence>
<accession>A0ABS6Z5K3</accession>
<dbReference type="Proteomes" id="UP000812013">
    <property type="component" value="Unassembled WGS sequence"/>
</dbReference>
<gene>
    <name evidence="4" type="ORF">GPJ59_14230</name>
</gene>
<name>A0ABS6Z5K3_9ACTN</name>
<feature type="compositionally biased region" description="Low complexity" evidence="2">
    <location>
        <begin position="56"/>
        <end position="75"/>
    </location>
</feature>
<proteinExistence type="predicted"/>
<dbReference type="PANTHER" id="PTHR44103">
    <property type="entry name" value="PROPROTEIN CONVERTASE P"/>
    <property type="match status" value="1"/>
</dbReference>
<dbReference type="Pfam" id="PF13517">
    <property type="entry name" value="FG-GAP_3"/>
    <property type="match status" value="2"/>
</dbReference>
<keyword evidence="5" id="KW-1185">Reference proteome</keyword>
<feature type="region of interest" description="Disordered" evidence="2">
    <location>
        <begin position="29"/>
        <end position="77"/>
    </location>
</feature>
<evidence type="ECO:0000313" key="4">
    <source>
        <dbReference type="EMBL" id="MBW5483007.1"/>
    </source>
</evidence>
<dbReference type="RefSeq" id="WP_219667474.1">
    <property type="nucleotide sequence ID" value="NZ_WTFF01000083.1"/>
</dbReference>
<protein>
    <recommendedName>
        <fullName evidence="6">VCBS repeat-containing protein</fullName>
    </recommendedName>
</protein>
<evidence type="ECO:0000256" key="2">
    <source>
        <dbReference type="SAM" id="MobiDB-lite"/>
    </source>
</evidence>
<organism evidence="4 5">
    <name type="scientific">Streptomyces bambusae</name>
    <dbReference type="NCBI Taxonomy" id="1550616"/>
    <lineage>
        <taxon>Bacteria</taxon>
        <taxon>Bacillati</taxon>
        <taxon>Actinomycetota</taxon>
        <taxon>Actinomycetes</taxon>
        <taxon>Kitasatosporales</taxon>
        <taxon>Streptomycetaceae</taxon>
        <taxon>Streptomyces</taxon>
    </lineage>
</organism>
<dbReference type="PANTHER" id="PTHR44103:SF1">
    <property type="entry name" value="PROPROTEIN CONVERTASE P"/>
    <property type="match status" value="1"/>
</dbReference>
<evidence type="ECO:0008006" key="6">
    <source>
        <dbReference type="Google" id="ProtNLM"/>
    </source>
</evidence>
<dbReference type="Gene3D" id="2.115.10.10">
    <property type="entry name" value="Tachylectin 2"/>
    <property type="match status" value="1"/>
</dbReference>
<evidence type="ECO:0000313" key="5">
    <source>
        <dbReference type="Proteomes" id="UP000812013"/>
    </source>
</evidence>
<feature type="chain" id="PRO_5046504347" description="VCBS repeat-containing protein" evidence="3">
    <location>
        <begin position="34"/>
        <end position="598"/>
    </location>
</feature>
<feature type="signal peptide" evidence="3">
    <location>
        <begin position="1"/>
        <end position="33"/>
    </location>
</feature>
<keyword evidence="1 3" id="KW-0732">Signal</keyword>